<dbReference type="InParanoid" id="A0A6J2YR27"/>
<reference evidence="2" key="1">
    <citation type="submission" date="2025-08" db="UniProtKB">
        <authorList>
            <consortium name="RefSeq"/>
        </authorList>
    </citation>
    <scope>IDENTIFICATION</scope>
    <source>
        <tissue evidence="2">Gonads</tissue>
    </source>
</reference>
<evidence type="ECO:0000313" key="2">
    <source>
        <dbReference type="RefSeq" id="XP_030765762.1"/>
    </source>
</evidence>
<keyword evidence="1" id="KW-1185">Reference proteome</keyword>
<dbReference type="AlphaFoldDB" id="A0A6J2YR27"/>
<accession>A0A6J2YR27</accession>
<sequence length="182" mass="20837">MSFGTSIFYSPYACPVWYRSAHAKQVDVALNETSRIITGCLKPTPLDKIHHLAGIAPPAIRREAAALKERSKAAATERHLLYGIQPAHQRLKSRQSFLRSTEDYEEPRTNVDLWEKTSNQHWMEPKEQLAPGSDENWETWRALNRLRTGTARSRDTLAKWGYHVDSNLCECGALQTTQHMYT</sequence>
<dbReference type="Proteomes" id="UP000504635">
    <property type="component" value="Unplaced"/>
</dbReference>
<dbReference type="KEGG" id="soy:115889826"/>
<dbReference type="GeneID" id="115889826"/>
<name>A0A6J2YR27_SITOR</name>
<proteinExistence type="predicted"/>
<protein>
    <submittedName>
        <fullName evidence="2">Uncharacterized protein LOC115889826</fullName>
    </submittedName>
</protein>
<gene>
    <name evidence="2" type="primary">LOC115889826</name>
</gene>
<evidence type="ECO:0000313" key="1">
    <source>
        <dbReference type="Proteomes" id="UP000504635"/>
    </source>
</evidence>
<organism evidence="1 2">
    <name type="scientific">Sitophilus oryzae</name>
    <name type="common">Rice weevil</name>
    <name type="synonym">Curculio oryzae</name>
    <dbReference type="NCBI Taxonomy" id="7048"/>
    <lineage>
        <taxon>Eukaryota</taxon>
        <taxon>Metazoa</taxon>
        <taxon>Ecdysozoa</taxon>
        <taxon>Arthropoda</taxon>
        <taxon>Hexapoda</taxon>
        <taxon>Insecta</taxon>
        <taxon>Pterygota</taxon>
        <taxon>Neoptera</taxon>
        <taxon>Endopterygota</taxon>
        <taxon>Coleoptera</taxon>
        <taxon>Polyphaga</taxon>
        <taxon>Cucujiformia</taxon>
        <taxon>Curculionidae</taxon>
        <taxon>Dryophthorinae</taxon>
        <taxon>Sitophilus</taxon>
    </lineage>
</organism>
<dbReference type="RefSeq" id="XP_030765762.1">
    <property type="nucleotide sequence ID" value="XM_030909902.1"/>
</dbReference>
<dbReference type="OrthoDB" id="6767534at2759"/>